<reference evidence="9 10" key="1">
    <citation type="submission" date="2022-11" db="EMBL/GenBank/DDBJ databases">
        <title>Haliovirga abyssi gen. nov., sp. nov., a mesophilic fermentative bacterium isolated from the Iheya North hydrothermal field and the proposal of Haliovirgaceae fam. nov.</title>
        <authorList>
            <person name="Miyazaki U."/>
            <person name="Tame A."/>
            <person name="Miyazaki J."/>
            <person name="Takai K."/>
            <person name="Sawayama S."/>
            <person name="Kitajima M."/>
            <person name="Okamoto A."/>
            <person name="Nakagawa S."/>
        </authorList>
    </citation>
    <scope>NUCLEOTIDE SEQUENCE [LARGE SCALE GENOMIC DNA]</scope>
    <source>
        <strain evidence="9 10">IC12</strain>
    </source>
</reference>
<dbReference type="InterPro" id="IPR013325">
    <property type="entry name" value="RNA_pol_sigma_r2"/>
</dbReference>
<dbReference type="InterPro" id="IPR016371">
    <property type="entry name" value="RNA_pol_sigma-H_factor"/>
</dbReference>
<evidence type="ECO:0000256" key="2">
    <source>
        <dbReference type="ARBA" id="ARBA00021245"/>
    </source>
</evidence>
<evidence type="ECO:0000256" key="4">
    <source>
        <dbReference type="ARBA" id="ARBA00023082"/>
    </source>
</evidence>
<evidence type="ECO:0000256" key="5">
    <source>
        <dbReference type="ARBA" id="ARBA00023125"/>
    </source>
</evidence>
<protein>
    <recommendedName>
        <fullName evidence="2">RNA polymerase sigma factor SigS</fullName>
    </recommendedName>
</protein>
<dbReference type="RefSeq" id="WP_307904004.1">
    <property type="nucleotide sequence ID" value="NZ_AP027059.1"/>
</dbReference>
<comment type="similarity">
    <text evidence="1">Belongs to the sigma-70 factor family.</text>
</comment>
<accession>A0AAU9DRG2</accession>
<dbReference type="GO" id="GO:0016987">
    <property type="term" value="F:sigma factor activity"/>
    <property type="evidence" value="ECO:0007669"/>
    <property type="project" value="UniProtKB-KW"/>
</dbReference>
<dbReference type="Pfam" id="PF04542">
    <property type="entry name" value="Sigma70_r2"/>
    <property type="match status" value="1"/>
</dbReference>
<evidence type="ECO:0000256" key="7">
    <source>
        <dbReference type="ARBA" id="ARBA00024701"/>
    </source>
</evidence>
<dbReference type="PROSITE" id="PS00715">
    <property type="entry name" value="SIGMA70_1"/>
    <property type="match status" value="1"/>
</dbReference>
<dbReference type="PANTHER" id="PTHR30385:SF1">
    <property type="entry name" value="RNA POLYMERASE SIGMA-H FACTOR"/>
    <property type="match status" value="1"/>
</dbReference>
<keyword evidence="5" id="KW-0238">DNA-binding</keyword>
<dbReference type="InterPro" id="IPR016032">
    <property type="entry name" value="Sig_transdc_resp-reg_C-effctor"/>
</dbReference>
<dbReference type="EMBL" id="AP027059">
    <property type="protein sequence ID" value="BDU51163.1"/>
    <property type="molecule type" value="Genomic_DNA"/>
</dbReference>
<keyword evidence="3" id="KW-0805">Transcription regulation</keyword>
<name>A0AAU9DRG2_9FUSO</name>
<dbReference type="Gene3D" id="1.20.120.1810">
    <property type="match status" value="1"/>
</dbReference>
<dbReference type="GO" id="GO:0006352">
    <property type="term" value="P:DNA-templated transcription initiation"/>
    <property type="evidence" value="ECO:0007669"/>
    <property type="project" value="InterPro"/>
</dbReference>
<sequence length="200" mass="23404">MQIKDLDEKLIEEAKSGNEDAVNEIFTEYKDFVYIKSKNYFLIGADHEDLIQEGMIGLLKAIRGYDSNKLASFKTFASICIKRQLISAIKSSNTKKNKALNKVVNDYVDDNYDSSKYLESYIIYNPEEIYISREQIEGLKSYLKKNLSKFEYNVFKKMMCGESYTEIAETMDKKTKAIDNAMQRIKRKSEYWLEKYKKGN</sequence>
<dbReference type="InterPro" id="IPR014284">
    <property type="entry name" value="RNA_pol_sigma-70_dom"/>
</dbReference>
<dbReference type="NCBIfam" id="TIGR02937">
    <property type="entry name" value="sigma70-ECF"/>
    <property type="match status" value="1"/>
</dbReference>
<dbReference type="PANTHER" id="PTHR30385">
    <property type="entry name" value="SIGMA FACTOR F FLAGELLAR"/>
    <property type="match status" value="1"/>
</dbReference>
<gene>
    <name evidence="9" type="ORF">HLVA_17320</name>
</gene>
<dbReference type="SUPFAM" id="SSF88946">
    <property type="entry name" value="Sigma2 domain of RNA polymerase sigma factors"/>
    <property type="match status" value="1"/>
</dbReference>
<dbReference type="SUPFAM" id="SSF46894">
    <property type="entry name" value="C-terminal effector domain of the bipartite response regulators"/>
    <property type="match status" value="1"/>
</dbReference>
<dbReference type="PIRSF" id="PIRSF002939">
    <property type="entry name" value="RNA_polymerase_sigma-H_factor"/>
    <property type="match status" value="1"/>
</dbReference>
<dbReference type="InterPro" id="IPR007627">
    <property type="entry name" value="RNA_pol_sigma70_r2"/>
</dbReference>
<evidence type="ECO:0000256" key="1">
    <source>
        <dbReference type="ARBA" id="ARBA00007788"/>
    </source>
</evidence>
<keyword evidence="10" id="KW-1185">Reference proteome</keyword>
<feature type="domain" description="RNA polymerase sigma-70" evidence="8">
    <location>
        <begin position="49"/>
        <end position="62"/>
    </location>
</feature>
<proteinExistence type="inferred from homology"/>
<comment type="function">
    <text evidence="7">Sigma factors are initiation factors that promote the attachment of RNA polymerase to specific initiation sites and are then released. Sigma-S contributes to the protection against external stress, thus playing a role in cellular fitness and survival.</text>
</comment>
<dbReference type="Proteomes" id="UP001321582">
    <property type="component" value="Chromosome"/>
</dbReference>
<keyword evidence="6" id="KW-0804">Transcription</keyword>
<dbReference type="InterPro" id="IPR000943">
    <property type="entry name" value="RNA_pol_sigma70"/>
</dbReference>
<dbReference type="KEGG" id="haby:HLVA_17320"/>
<keyword evidence="4" id="KW-0731">Sigma factor</keyword>
<evidence type="ECO:0000313" key="9">
    <source>
        <dbReference type="EMBL" id="BDU51163.1"/>
    </source>
</evidence>
<evidence type="ECO:0000256" key="6">
    <source>
        <dbReference type="ARBA" id="ARBA00023163"/>
    </source>
</evidence>
<evidence type="ECO:0000259" key="8">
    <source>
        <dbReference type="PROSITE" id="PS00715"/>
    </source>
</evidence>
<organism evidence="9 10">
    <name type="scientific">Haliovirga abyssi</name>
    <dbReference type="NCBI Taxonomy" id="2996794"/>
    <lineage>
        <taxon>Bacteria</taxon>
        <taxon>Fusobacteriati</taxon>
        <taxon>Fusobacteriota</taxon>
        <taxon>Fusobacteriia</taxon>
        <taxon>Fusobacteriales</taxon>
        <taxon>Haliovirgaceae</taxon>
        <taxon>Haliovirga</taxon>
    </lineage>
</organism>
<dbReference type="GO" id="GO:0003677">
    <property type="term" value="F:DNA binding"/>
    <property type="evidence" value="ECO:0007669"/>
    <property type="project" value="UniProtKB-KW"/>
</dbReference>
<evidence type="ECO:0000256" key="3">
    <source>
        <dbReference type="ARBA" id="ARBA00023015"/>
    </source>
</evidence>
<dbReference type="AlphaFoldDB" id="A0AAU9DRG2"/>
<evidence type="ECO:0000313" key="10">
    <source>
        <dbReference type="Proteomes" id="UP001321582"/>
    </source>
</evidence>